<dbReference type="Proteomes" id="UP000289340">
    <property type="component" value="Chromosome 7"/>
</dbReference>
<proteinExistence type="predicted"/>
<accession>A0A445JSN3</accession>
<comment type="caution">
    <text evidence="1">The sequence shown here is derived from an EMBL/GenBank/DDBJ whole genome shotgun (WGS) entry which is preliminary data.</text>
</comment>
<protein>
    <submittedName>
        <fullName evidence="1">Uncharacterized protein</fullName>
    </submittedName>
</protein>
<evidence type="ECO:0000313" key="2">
    <source>
        <dbReference type="Proteomes" id="UP000289340"/>
    </source>
</evidence>
<dbReference type="PANTHER" id="PTHR34023:SF5">
    <property type="entry name" value="RNASE H TYPE-1 DOMAIN-CONTAINING PROTEIN"/>
    <property type="match status" value="1"/>
</dbReference>
<keyword evidence="2" id="KW-1185">Reference proteome</keyword>
<reference evidence="1 2" key="1">
    <citation type="submission" date="2018-09" db="EMBL/GenBank/DDBJ databases">
        <title>A high-quality reference genome of wild soybean provides a powerful tool to mine soybean genomes.</title>
        <authorList>
            <person name="Xie M."/>
            <person name="Chung C.Y.L."/>
            <person name="Li M.-W."/>
            <person name="Wong F.-L."/>
            <person name="Chan T.-F."/>
            <person name="Lam H.-M."/>
        </authorList>
    </citation>
    <scope>NUCLEOTIDE SEQUENCE [LARGE SCALE GENOMIC DNA]</scope>
    <source>
        <strain evidence="2">cv. W05</strain>
        <tissue evidence="1">Hypocotyl of etiolated seedlings</tissue>
    </source>
</reference>
<dbReference type="AlphaFoldDB" id="A0A445JSN3"/>
<dbReference type="PANTHER" id="PTHR34023">
    <property type="entry name" value="RNASE H DOMAIN-CONTAINING PROTEIN"/>
    <property type="match status" value="1"/>
</dbReference>
<sequence>MTNPEGTHFRPIFGTNFRILIRDVVCVSDSLHVISLIQAPMVVSQRYATIIMRIKDLLNFNWKVVLRHSLRMLQEFTF</sequence>
<gene>
    <name evidence="1" type="ORF">D0Y65_016948</name>
</gene>
<evidence type="ECO:0000313" key="1">
    <source>
        <dbReference type="EMBL" id="RZC01479.1"/>
    </source>
</evidence>
<dbReference type="EMBL" id="QZWG01000007">
    <property type="protein sequence ID" value="RZC01479.1"/>
    <property type="molecule type" value="Genomic_DNA"/>
</dbReference>
<name>A0A445JSN3_GLYSO</name>
<organism evidence="1 2">
    <name type="scientific">Glycine soja</name>
    <name type="common">Wild soybean</name>
    <dbReference type="NCBI Taxonomy" id="3848"/>
    <lineage>
        <taxon>Eukaryota</taxon>
        <taxon>Viridiplantae</taxon>
        <taxon>Streptophyta</taxon>
        <taxon>Embryophyta</taxon>
        <taxon>Tracheophyta</taxon>
        <taxon>Spermatophyta</taxon>
        <taxon>Magnoliopsida</taxon>
        <taxon>eudicotyledons</taxon>
        <taxon>Gunneridae</taxon>
        <taxon>Pentapetalae</taxon>
        <taxon>rosids</taxon>
        <taxon>fabids</taxon>
        <taxon>Fabales</taxon>
        <taxon>Fabaceae</taxon>
        <taxon>Papilionoideae</taxon>
        <taxon>50 kb inversion clade</taxon>
        <taxon>NPAAA clade</taxon>
        <taxon>indigoferoid/millettioid clade</taxon>
        <taxon>Phaseoleae</taxon>
        <taxon>Glycine</taxon>
        <taxon>Glycine subgen. Soja</taxon>
    </lineage>
</organism>